<proteinExistence type="predicted"/>
<reference evidence="4 5" key="1">
    <citation type="journal article" date="2020" name="Cell Host Microbe">
        <title>Functional and Genomic Variation between Human-Derived Isolates of Lachnospiraceae Reveals Inter- and Intra-Species Diversity.</title>
        <authorList>
            <person name="Sorbara M.T."/>
            <person name="Littmann E.R."/>
            <person name="Fontana E."/>
            <person name="Moody T.U."/>
            <person name="Kohout C.E."/>
            <person name="Gjonbalaj M."/>
            <person name="Eaton V."/>
            <person name="Seok R."/>
            <person name="Leiner I.M."/>
            <person name="Pamer E.G."/>
        </authorList>
    </citation>
    <scope>NUCLEOTIDE SEQUENCE [LARGE SCALE GENOMIC DNA]</scope>
    <source>
        <strain evidence="4 5">MSK.1.17</strain>
    </source>
</reference>
<comment type="caution">
    <text evidence="3">The sequence shown here is derived from an EMBL/GenBank/DDBJ whole genome shotgun (WGS) entry which is preliminary data.</text>
</comment>
<dbReference type="AlphaFoldDB" id="A0AAW5BRT5"/>
<keyword evidence="5" id="KW-1185">Reference proteome</keyword>
<dbReference type="EMBL" id="JAKNGE010000016">
    <property type="protein sequence ID" value="MCG4746527.1"/>
    <property type="molecule type" value="Genomic_DNA"/>
</dbReference>
<dbReference type="SUPFAM" id="SSF51338">
    <property type="entry name" value="Composite domain of metallo-dependent hydrolases"/>
    <property type="match status" value="1"/>
</dbReference>
<protein>
    <submittedName>
        <fullName evidence="3">Amidohydrolase</fullName>
    </submittedName>
</protein>
<dbReference type="GO" id="GO:0016810">
    <property type="term" value="F:hydrolase activity, acting on carbon-nitrogen (but not peptide) bonds"/>
    <property type="evidence" value="ECO:0007669"/>
    <property type="project" value="InterPro"/>
</dbReference>
<organism evidence="3 6">
    <name type="scientific">Enterocloster aldenensis</name>
    <dbReference type="NCBI Taxonomy" id="358742"/>
    <lineage>
        <taxon>Bacteria</taxon>
        <taxon>Bacillati</taxon>
        <taxon>Bacillota</taxon>
        <taxon>Clostridia</taxon>
        <taxon>Lachnospirales</taxon>
        <taxon>Lachnospiraceae</taxon>
        <taxon>Enterocloster</taxon>
    </lineage>
</organism>
<reference evidence="4" key="2">
    <citation type="submission" date="2020-02" db="EMBL/GenBank/DDBJ databases">
        <authorList>
            <person name="Littmann E."/>
            <person name="Sorbara M."/>
        </authorList>
    </citation>
    <scope>NUCLEOTIDE SEQUENCE</scope>
    <source>
        <strain evidence="4">MSK.1.17</strain>
    </source>
</reference>
<dbReference type="PANTHER" id="PTHR43794">
    <property type="entry name" value="AMINOHYDROLASE SSNA-RELATED"/>
    <property type="match status" value="1"/>
</dbReference>
<reference evidence="3" key="3">
    <citation type="submission" date="2022-01" db="EMBL/GenBank/DDBJ databases">
        <title>Collection of gut derived symbiotic bacterial strains cultured from healthy donors.</title>
        <authorList>
            <person name="Lin H."/>
            <person name="Kohout C."/>
            <person name="Waligurski E."/>
            <person name="Pamer E.G."/>
        </authorList>
    </citation>
    <scope>NUCLEOTIDE SEQUENCE</scope>
    <source>
        <strain evidence="3">DFI.6.55</strain>
    </source>
</reference>
<dbReference type="InterPro" id="IPR032466">
    <property type="entry name" value="Metal_Hydrolase"/>
</dbReference>
<dbReference type="EMBL" id="JAAITT010000005">
    <property type="protein sequence ID" value="NSJ48026.1"/>
    <property type="molecule type" value="Genomic_DNA"/>
</dbReference>
<evidence type="ECO:0000259" key="2">
    <source>
        <dbReference type="Pfam" id="PF01979"/>
    </source>
</evidence>
<evidence type="ECO:0000313" key="3">
    <source>
        <dbReference type="EMBL" id="MCG4746527.1"/>
    </source>
</evidence>
<accession>A0AAW5BRT5</accession>
<dbReference type="RefSeq" id="WP_165641328.1">
    <property type="nucleotide sequence ID" value="NZ_JAAITT010000005.1"/>
</dbReference>
<evidence type="ECO:0000313" key="4">
    <source>
        <dbReference type="EMBL" id="NSJ48026.1"/>
    </source>
</evidence>
<dbReference type="CDD" id="cd01298">
    <property type="entry name" value="ATZ_TRZ_like"/>
    <property type="match status" value="1"/>
</dbReference>
<keyword evidence="1" id="KW-0378">Hydrolase</keyword>
<dbReference type="InterPro" id="IPR050287">
    <property type="entry name" value="MTA/SAH_deaminase"/>
</dbReference>
<dbReference type="InterPro" id="IPR011059">
    <property type="entry name" value="Metal-dep_hydrolase_composite"/>
</dbReference>
<dbReference type="Proteomes" id="UP000669239">
    <property type="component" value="Unassembled WGS sequence"/>
</dbReference>
<sequence length="449" mass="49329">MKTVITNGIIITMNRDMDMYPEGYVVLEDSRISEVGPMEALEHRMTGWGGSRQEGISIIDAEHGIVMPGMVNTHCHMGMIPFRGLGDDCKDRLRVFLLPMESRAMDRELAGLSSRYAVCELLLSGVTTVMDMYYFEDAVAEVMDQMGIRGIAGETVMEEASCDARTPREAIMLGQELIKRYRNHPRIKGCIAPHGTTTCGSSTLQEIHEVNHKYGVPFTLHVAEMDYEMTYLKEQYGCTPIEYLDRLGVLDSHTLCAHSIRLTEQDISLMAKSGSSVAHCIGSNTKAAKGVAPVSFMLEHGMTVGLGTDGPASGNTLDLFTQMRFCANFHKNETGDRSAFPAKDIVSMATIWGAGALGLDPLTGSLEPGKEADLVVVETDSPNMFPVYDPYSALVYSARADNVRHVFVAGRCLVKDKQLVSQDFRQIREDLQQKMNQTAFGGMGNAVLA</sequence>
<dbReference type="Proteomes" id="UP001299608">
    <property type="component" value="Unassembled WGS sequence"/>
</dbReference>
<dbReference type="Pfam" id="PF01979">
    <property type="entry name" value="Amidohydro_1"/>
    <property type="match status" value="1"/>
</dbReference>
<dbReference type="InterPro" id="IPR006680">
    <property type="entry name" value="Amidohydro-rel"/>
</dbReference>
<evidence type="ECO:0000313" key="6">
    <source>
        <dbReference type="Proteomes" id="UP001299608"/>
    </source>
</evidence>
<gene>
    <name evidence="4" type="ORF">G5B36_04850</name>
    <name evidence="3" type="ORF">L0N08_13985</name>
</gene>
<feature type="domain" description="Amidohydrolase-related" evidence="2">
    <location>
        <begin position="65"/>
        <end position="411"/>
    </location>
</feature>
<name>A0AAW5BRT5_9FIRM</name>
<dbReference type="Gene3D" id="2.30.40.10">
    <property type="entry name" value="Urease, subunit C, domain 1"/>
    <property type="match status" value="1"/>
</dbReference>
<evidence type="ECO:0000256" key="1">
    <source>
        <dbReference type="ARBA" id="ARBA00022801"/>
    </source>
</evidence>
<evidence type="ECO:0000313" key="5">
    <source>
        <dbReference type="Proteomes" id="UP000669239"/>
    </source>
</evidence>
<dbReference type="PANTHER" id="PTHR43794:SF11">
    <property type="entry name" value="AMIDOHYDROLASE-RELATED DOMAIN-CONTAINING PROTEIN"/>
    <property type="match status" value="1"/>
</dbReference>
<dbReference type="Gene3D" id="3.20.20.140">
    <property type="entry name" value="Metal-dependent hydrolases"/>
    <property type="match status" value="1"/>
</dbReference>
<dbReference type="SUPFAM" id="SSF51556">
    <property type="entry name" value="Metallo-dependent hydrolases"/>
    <property type="match status" value="1"/>
</dbReference>